<feature type="compositionally biased region" description="Basic and acidic residues" evidence="1">
    <location>
        <begin position="115"/>
        <end position="125"/>
    </location>
</feature>
<evidence type="ECO:0000313" key="3">
    <source>
        <dbReference type="EMBL" id="MDV5824012.1"/>
    </source>
</evidence>
<evidence type="ECO:0000256" key="1">
    <source>
        <dbReference type="SAM" id="MobiDB-lite"/>
    </source>
</evidence>
<accession>A0ABU3ZXE3</accession>
<dbReference type="RefSeq" id="WP_317516835.1">
    <property type="nucleotide sequence ID" value="NZ_JAPTHD010000003.1"/>
</dbReference>
<reference evidence="4" key="1">
    <citation type="journal article" date="2022" name="J Environ Chem Eng">
        <title>Biodegradation of petroleum oil using a constructed nonpathogenic and heavy metal-tolerant bacterial consortium isolated from marine sponges.</title>
        <authorList>
            <person name="Dechsakulwatana C."/>
            <person name="Rungsihiranrut A."/>
            <person name="Muangchinda C."/>
            <person name="Ningthoujam R."/>
            <person name="Klankeo P."/>
            <person name="Pinyakong O."/>
        </authorList>
    </citation>
    <scope>NUCLEOTIDE SEQUENCE [LARGE SCALE GENOMIC DNA]</scope>
    <source>
        <strain evidence="4">MO2-4</strain>
    </source>
</reference>
<proteinExistence type="predicted"/>
<comment type="caution">
    <text evidence="3">The sequence shown here is derived from an EMBL/GenBank/DDBJ whole genome shotgun (WGS) entry which is preliminary data.</text>
</comment>
<name>A0ABU3ZXE3_9SPHN</name>
<feature type="region of interest" description="Disordered" evidence="1">
    <location>
        <begin position="105"/>
        <end position="133"/>
    </location>
</feature>
<evidence type="ECO:0000313" key="4">
    <source>
        <dbReference type="Proteomes" id="UP001185984"/>
    </source>
</evidence>
<gene>
    <name evidence="3" type="ORF">O0R41_10430</name>
</gene>
<sequence>MAGLAAIAAAAALLATPVGLLETAVASSGLSEALPAAAPPLGLTARLLMAGFVGMLAAGLVAAMNRDPDAADDERDKDGRQHRASGARHMGFAFSKLTALARGRAMPVAEPDAPSLRRADAHPDAPPRPPIFASRDFDGVEIFARPDAGRRPLVVAPEPEARSVLPMPSFAARSLPAEPVEEERPAPAFAPPAHRFDALVEDEEEDDAPSAEAWDDDDASVEATPLAEAPPAPLPLPTHGLSIAELTDRLERGLASRRRMAGANAAPVLADMPVAPAVPVRQSVAPDADEALCAALGTLRTMAARRR</sequence>
<evidence type="ECO:0000256" key="2">
    <source>
        <dbReference type="SAM" id="Phobius"/>
    </source>
</evidence>
<keyword evidence="4" id="KW-1185">Reference proteome</keyword>
<dbReference type="EMBL" id="JAPTHD010000003">
    <property type="protein sequence ID" value="MDV5824012.1"/>
    <property type="molecule type" value="Genomic_DNA"/>
</dbReference>
<organism evidence="3 4">
    <name type="scientific">Sphingobium naphthae</name>
    <dbReference type="NCBI Taxonomy" id="1886786"/>
    <lineage>
        <taxon>Bacteria</taxon>
        <taxon>Pseudomonadati</taxon>
        <taxon>Pseudomonadota</taxon>
        <taxon>Alphaproteobacteria</taxon>
        <taxon>Sphingomonadales</taxon>
        <taxon>Sphingomonadaceae</taxon>
        <taxon>Sphingobium</taxon>
    </lineage>
</organism>
<protein>
    <submittedName>
        <fullName evidence="3">Uncharacterized protein</fullName>
    </submittedName>
</protein>
<feature type="region of interest" description="Disordered" evidence="1">
    <location>
        <begin position="68"/>
        <end position="87"/>
    </location>
</feature>
<dbReference type="Proteomes" id="UP001185984">
    <property type="component" value="Unassembled WGS sequence"/>
</dbReference>
<feature type="compositionally biased region" description="Basic and acidic residues" evidence="1">
    <location>
        <begin position="68"/>
        <end position="81"/>
    </location>
</feature>
<feature type="transmembrane region" description="Helical" evidence="2">
    <location>
        <begin position="43"/>
        <end position="63"/>
    </location>
</feature>
<keyword evidence="2" id="KW-0472">Membrane</keyword>
<keyword evidence="2" id="KW-1133">Transmembrane helix</keyword>
<keyword evidence="2" id="KW-0812">Transmembrane</keyword>